<sequence>MADVGPSTPSHGYTCKPSVWCPPATANQKLLLGGLNNDVLKMVFNYIIEADESEEELDWVEDNESVPANQITSLSLVNKRLRSFCVQKLLQHVAFKFTSMWELNRFLRNNFLVSEGTPLLDAFRYVTTSNSISTCRITLNSSRRRTLCRTLLPDVLCSMHNLKEFSIAHSRHLDLSGTGIRSTFRTSQLQLPSVTGLRILSPDNWDFLLDCFPNIEVLVLWDNMDCGELMEAAGRLKHLRHLEMLNGAWSTPKIERLHQHFPNIQSLTLKGALDQIHVTKLGPALGQFSQLQCLAITWIQQITEEHALASWNEANEGDVDRITRLQLGKGVMIDGQPQTNQMFEHCRSLRSLCLVQNVFTHYVEATRRPDGSPEVGTWQWTRCSPHNYHPRDYPKSLCFADEDEDEFYEV</sequence>
<dbReference type="Gene3D" id="3.80.10.10">
    <property type="entry name" value="Ribonuclease Inhibitor"/>
    <property type="match status" value="1"/>
</dbReference>
<dbReference type="InterPro" id="IPR032675">
    <property type="entry name" value="LRR_dom_sf"/>
</dbReference>
<dbReference type="EMBL" id="JAADJZ010000012">
    <property type="protein sequence ID" value="KAF2871022.1"/>
    <property type="molecule type" value="Genomic_DNA"/>
</dbReference>
<evidence type="ECO:0000313" key="1">
    <source>
        <dbReference type="EMBL" id="KAF2871022.1"/>
    </source>
</evidence>
<dbReference type="AlphaFoldDB" id="A0A7C8ME27"/>
<evidence type="ECO:0000313" key="2">
    <source>
        <dbReference type="Proteomes" id="UP000481861"/>
    </source>
</evidence>
<dbReference type="Proteomes" id="UP000481861">
    <property type="component" value="Unassembled WGS sequence"/>
</dbReference>
<proteinExistence type="predicted"/>
<name>A0A7C8ME27_9PLEO</name>
<keyword evidence="2" id="KW-1185">Reference proteome</keyword>
<accession>A0A7C8ME27</accession>
<gene>
    <name evidence="1" type="ORF">BDV95DRAFT_52671</name>
</gene>
<reference evidence="1 2" key="1">
    <citation type="submission" date="2020-01" db="EMBL/GenBank/DDBJ databases">
        <authorList>
            <consortium name="DOE Joint Genome Institute"/>
            <person name="Haridas S."/>
            <person name="Albert R."/>
            <person name="Binder M."/>
            <person name="Bloem J."/>
            <person name="Labutti K."/>
            <person name="Salamov A."/>
            <person name="Andreopoulos B."/>
            <person name="Baker S.E."/>
            <person name="Barry K."/>
            <person name="Bills G."/>
            <person name="Bluhm B.H."/>
            <person name="Cannon C."/>
            <person name="Castanera R."/>
            <person name="Culley D.E."/>
            <person name="Daum C."/>
            <person name="Ezra D."/>
            <person name="Gonzalez J.B."/>
            <person name="Henrissat B."/>
            <person name="Kuo A."/>
            <person name="Liang C."/>
            <person name="Lipzen A."/>
            <person name="Lutzoni F."/>
            <person name="Magnuson J."/>
            <person name="Mondo S."/>
            <person name="Nolan M."/>
            <person name="Ohm R."/>
            <person name="Pangilinan J."/>
            <person name="Park H.-J.H."/>
            <person name="Ramirez L."/>
            <person name="Alfaro M."/>
            <person name="Sun H."/>
            <person name="Tritt A."/>
            <person name="Yoshinaga Y."/>
            <person name="Zwiers L.-H.L."/>
            <person name="Turgeon B.G."/>
            <person name="Goodwin S.B."/>
            <person name="Spatafora J.W."/>
            <person name="Crous P.W."/>
            <person name="Grigoriev I.V."/>
        </authorList>
    </citation>
    <scope>NUCLEOTIDE SEQUENCE [LARGE SCALE GENOMIC DNA]</scope>
    <source>
        <strain evidence="1 2">CBS 611.86</strain>
    </source>
</reference>
<dbReference type="SUPFAM" id="SSF52047">
    <property type="entry name" value="RNI-like"/>
    <property type="match status" value="1"/>
</dbReference>
<organism evidence="1 2">
    <name type="scientific">Massariosphaeria phaeospora</name>
    <dbReference type="NCBI Taxonomy" id="100035"/>
    <lineage>
        <taxon>Eukaryota</taxon>
        <taxon>Fungi</taxon>
        <taxon>Dikarya</taxon>
        <taxon>Ascomycota</taxon>
        <taxon>Pezizomycotina</taxon>
        <taxon>Dothideomycetes</taxon>
        <taxon>Pleosporomycetidae</taxon>
        <taxon>Pleosporales</taxon>
        <taxon>Pleosporales incertae sedis</taxon>
        <taxon>Massariosphaeria</taxon>
    </lineage>
</organism>
<protein>
    <submittedName>
        <fullName evidence="1">Uncharacterized protein</fullName>
    </submittedName>
</protein>
<comment type="caution">
    <text evidence="1">The sequence shown here is derived from an EMBL/GenBank/DDBJ whole genome shotgun (WGS) entry which is preliminary data.</text>
</comment>